<dbReference type="PANTHER" id="PTHR43716:SF2">
    <property type="entry name" value="BLL6224 PROTEIN"/>
    <property type="match status" value="1"/>
</dbReference>
<dbReference type="Gene3D" id="1.10.45.10">
    <property type="entry name" value="Vanillyl-alcohol Oxidase, Chain A, domain 4"/>
    <property type="match status" value="1"/>
</dbReference>
<dbReference type="InterPro" id="IPR016164">
    <property type="entry name" value="FAD-linked_Oxase-like_C"/>
</dbReference>
<dbReference type="Gene3D" id="3.30.465.10">
    <property type="match status" value="1"/>
</dbReference>
<dbReference type="OrthoDB" id="8522822at2"/>
<keyword evidence="6" id="KW-1185">Reference proteome</keyword>
<evidence type="ECO:0000259" key="4">
    <source>
        <dbReference type="PROSITE" id="PS51387"/>
    </source>
</evidence>
<dbReference type="InterPro" id="IPR016167">
    <property type="entry name" value="FAD-bd_PCMH_sub1"/>
</dbReference>
<evidence type="ECO:0000256" key="2">
    <source>
        <dbReference type="ARBA" id="ARBA00022630"/>
    </source>
</evidence>
<dbReference type="SUPFAM" id="SSF56176">
    <property type="entry name" value="FAD-binding/transporter-associated domain-like"/>
    <property type="match status" value="1"/>
</dbReference>
<dbReference type="Pfam" id="PF02913">
    <property type="entry name" value="FAD-oxidase_C"/>
    <property type="match status" value="1"/>
</dbReference>
<protein>
    <submittedName>
        <fullName evidence="5">FAD/FMN-containing dehydrogenase</fullName>
    </submittedName>
</protein>
<dbReference type="Gene3D" id="3.30.70.2190">
    <property type="match status" value="1"/>
</dbReference>
<dbReference type="InterPro" id="IPR016169">
    <property type="entry name" value="FAD-bd_PCMH_sub2"/>
</dbReference>
<gene>
    <name evidence="5" type="ORF">SAMN05192539_105825</name>
</gene>
<keyword evidence="2" id="KW-0285">Flavoprotein</keyword>
<organism evidence="5 6">
    <name type="scientific">Paraburkholderia diazotrophica</name>
    <dbReference type="NCBI Taxonomy" id="667676"/>
    <lineage>
        <taxon>Bacteria</taxon>
        <taxon>Pseudomonadati</taxon>
        <taxon>Pseudomonadota</taxon>
        <taxon>Betaproteobacteria</taxon>
        <taxon>Burkholderiales</taxon>
        <taxon>Burkholderiaceae</taxon>
        <taxon>Paraburkholderia</taxon>
    </lineage>
</organism>
<dbReference type="GO" id="GO:0071949">
    <property type="term" value="F:FAD binding"/>
    <property type="evidence" value="ECO:0007669"/>
    <property type="project" value="InterPro"/>
</dbReference>
<dbReference type="EMBL" id="FNYE01000058">
    <property type="protein sequence ID" value="SEK12478.1"/>
    <property type="molecule type" value="Genomic_DNA"/>
</dbReference>
<evidence type="ECO:0000256" key="3">
    <source>
        <dbReference type="ARBA" id="ARBA00022827"/>
    </source>
</evidence>
<dbReference type="SUPFAM" id="SSF55103">
    <property type="entry name" value="FAD-linked oxidases, C-terminal domain"/>
    <property type="match status" value="1"/>
</dbReference>
<evidence type="ECO:0000313" key="6">
    <source>
        <dbReference type="Proteomes" id="UP000198866"/>
    </source>
</evidence>
<reference evidence="6" key="1">
    <citation type="submission" date="2016-10" db="EMBL/GenBank/DDBJ databases">
        <authorList>
            <person name="Varghese N."/>
            <person name="Submissions S."/>
        </authorList>
    </citation>
    <scope>NUCLEOTIDE SEQUENCE [LARGE SCALE GENOMIC DNA]</scope>
    <source>
        <strain evidence="6">LMG 26031</strain>
    </source>
</reference>
<dbReference type="PANTHER" id="PTHR43716">
    <property type="entry name" value="D-2-HYDROXYGLUTARATE DEHYDROGENASE, MITOCHONDRIAL"/>
    <property type="match status" value="1"/>
</dbReference>
<dbReference type="Gene3D" id="3.30.43.10">
    <property type="entry name" value="Uridine Diphospho-n-acetylenolpyruvylglucosamine Reductase, domain 2"/>
    <property type="match status" value="1"/>
</dbReference>
<name>A0A1H7EF45_9BURK</name>
<dbReference type="InterPro" id="IPR036318">
    <property type="entry name" value="FAD-bd_PCMH-like_sf"/>
</dbReference>
<sequence>MIMMKHLAQKLAELLGPIGWLSGADAAGYSRDWLNRYGEPPLGVARPTSTAEVAAVVAACHDAGVPLTPQGGNTGLCGAAMLGKPGGVILSLSRMTKIGRPDRAAENIEVEAGVVLAALHEALNAHGLIFPLHLGAEGSAQIGGLIGTNAGGNHALRYGMMQDLILGLEVVLPDGRVWNGLRAVQKDNSGYQLRRLFCGAEGTLGVVTRAVLKLYPAPRNRATALLTIPDVSSLLAFGKRLRADACEFISGMEFFCDFGLDMALRHVHGLSYPLQERAPWYLLVEMTAGSALVPLEQILEAALADGLESGEVLDGVVAVNDTQRATLWRLREEQPEGQRLEGTQLKHDVSVPPGRLAEFIEQASVLCGRVLPGVRVNPFGHLGDGNTHFNLTPPLGQSGFGELASEFAQRIGALAGSLGGSFAAEHGLGRSKVSLADALRSPEERSLMAAIKQAIDPGNLMNPGAVLHQ</sequence>
<dbReference type="InterPro" id="IPR004113">
    <property type="entry name" value="FAD-bd_oxidored_4_C"/>
</dbReference>
<dbReference type="GO" id="GO:0003824">
    <property type="term" value="F:catalytic activity"/>
    <property type="evidence" value="ECO:0007669"/>
    <property type="project" value="InterPro"/>
</dbReference>
<proteinExistence type="inferred from homology"/>
<dbReference type="GO" id="GO:0022904">
    <property type="term" value="P:respiratory electron transport chain"/>
    <property type="evidence" value="ECO:0007669"/>
    <property type="project" value="TreeGrafter"/>
</dbReference>
<dbReference type="PROSITE" id="PS51387">
    <property type="entry name" value="FAD_PCMH"/>
    <property type="match status" value="1"/>
</dbReference>
<dbReference type="AlphaFoldDB" id="A0A1H7EF45"/>
<evidence type="ECO:0000256" key="1">
    <source>
        <dbReference type="ARBA" id="ARBA00008000"/>
    </source>
</evidence>
<dbReference type="InterPro" id="IPR016166">
    <property type="entry name" value="FAD-bd_PCMH"/>
</dbReference>
<dbReference type="Pfam" id="PF01565">
    <property type="entry name" value="FAD_binding_4"/>
    <property type="match status" value="1"/>
</dbReference>
<dbReference type="InterPro" id="IPR051264">
    <property type="entry name" value="FAD-oxidored/transferase_4"/>
</dbReference>
<dbReference type="Proteomes" id="UP000198866">
    <property type="component" value="Unassembled WGS sequence"/>
</dbReference>
<dbReference type="STRING" id="667676.SAMN05192539_105825"/>
<dbReference type="InterPro" id="IPR006094">
    <property type="entry name" value="Oxid_FAD_bind_N"/>
</dbReference>
<accession>A0A1H7EF45</accession>
<dbReference type="RefSeq" id="WP_090873781.1">
    <property type="nucleotide sequence ID" value="NZ_FNYE01000058.1"/>
</dbReference>
<dbReference type="Gene3D" id="3.30.70.2740">
    <property type="match status" value="1"/>
</dbReference>
<feature type="domain" description="FAD-binding PCMH-type" evidence="4">
    <location>
        <begin position="37"/>
        <end position="217"/>
    </location>
</feature>
<comment type="similarity">
    <text evidence="1">Belongs to the FAD-binding oxidoreductase/transferase type 4 family.</text>
</comment>
<keyword evidence="3" id="KW-0274">FAD</keyword>
<evidence type="ECO:0000313" key="5">
    <source>
        <dbReference type="EMBL" id="SEK12478.1"/>
    </source>
</evidence>
<dbReference type="InterPro" id="IPR016171">
    <property type="entry name" value="Vanillyl_alc_oxidase_C-sub2"/>
</dbReference>